<reference evidence="10 11" key="1">
    <citation type="submission" date="2017-02" db="EMBL/GenBank/DDBJ databases">
        <authorList>
            <person name="Peterson S.W."/>
        </authorList>
    </citation>
    <scope>NUCLEOTIDE SEQUENCE [LARGE SCALE GENOMIC DNA]</scope>
    <source>
        <strain evidence="10 11">USBA 369</strain>
    </source>
</reference>
<feature type="domain" description="Cation/H+ exchanger transmembrane" evidence="9">
    <location>
        <begin position="26"/>
        <end position="402"/>
    </location>
</feature>
<keyword evidence="11" id="KW-1185">Reference proteome</keyword>
<dbReference type="RefSeq" id="WP_078708506.1">
    <property type="nucleotide sequence ID" value="NZ_FUXL01000006.1"/>
</dbReference>
<dbReference type="EMBL" id="FUXL01000006">
    <property type="protein sequence ID" value="SKA13546.1"/>
    <property type="molecule type" value="Genomic_DNA"/>
</dbReference>
<evidence type="ECO:0000256" key="3">
    <source>
        <dbReference type="ARBA" id="ARBA00022449"/>
    </source>
</evidence>
<dbReference type="GO" id="GO:1902600">
    <property type="term" value="P:proton transmembrane transport"/>
    <property type="evidence" value="ECO:0007669"/>
    <property type="project" value="InterPro"/>
</dbReference>
<feature type="transmembrane region" description="Helical" evidence="8">
    <location>
        <begin position="31"/>
        <end position="53"/>
    </location>
</feature>
<keyword evidence="5 8" id="KW-1133">Transmembrane helix</keyword>
<keyword evidence="3" id="KW-0050">Antiport</keyword>
<protein>
    <submittedName>
        <fullName evidence="10">Sodium/proton antiporter, CPA1 family</fullName>
    </submittedName>
</protein>
<feature type="transmembrane region" description="Helical" evidence="8">
    <location>
        <begin position="6"/>
        <end position="24"/>
    </location>
</feature>
<feature type="transmembrane region" description="Helical" evidence="8">
    <location>
        <begin position="241"/>
        <end position="269"/>
    </location>
</feature>
<accession>A0A1T4RCK0</accession>
<evidence type="ECO:0000256" key="2">
    <source>
        <dbReference type="ARBA" id="ARBA00022448"/>
    </source>
</evidence>
<evidence type="ECO:0000259" key="9">
    <source>
        <dbReference type="Pfam" id="PF00999"/>
    </source>
</evidence>
<evidence type="ECO:0000313" key="10">
    <source>
        <dbReference type="EMBL" id="SKA13546.1"/>
    </source>
</evidence>
<feature type="transmembrane region" description="Helical" evidence="8">
    <location>
        <begin position="290"/>
        <end position="309"/>
    </location>
</feature>
<gene>
    <name evidence="10" type="ORF">SAMN05428963_106198</name>
</gene>
<dbReference type="Proteomes" id="UP000190135">
    <property type="component" value="Unassembled WGS sequence"/>
</dbReference>
<feature type="transmembrane region" description="Helical" evidence="8">
    <location>
        <begin position="65"/>
        <end position="82"/>
    </location>
</feature>
<dbReference type="PANTHER" id="PTHR32507">
    <property type="entry name" value="NA(+)/H(+) ANTIPORTER 1"/>
    <property type="match status" value="1"/>
</dbReference>
<organism evidence="10 11">
    <name type="scientific">Consotaella salsifontis</name>
    <dbReference type="NCBI Taxonomy" id="1365950"/>
    <lineage>
        <taxon>Bacteria</taxon>
        <taxon>Pseudomonadati</taxon>
        <taxon>Pseudomonadota</taxon>
        <taxon>Alphaproteobacteria</taxon>
        <taxon>Hyphomicrobiales</taxon>
        <taxon>Aurantimonadaceae</taxon>
        <taxon>Consotaella</taxon>
    </lineage>
</organism>
<keyword evidence="6" id="KW-0406">Ion transport</keyword>
<feature type="transmembrane region" description="Helical" evidence="8">
    <location>
        <begin position="103"/>
        <end position="130"/>
    </location>
</feature>
<evidence type="ECO:0000256" key="5">
    <source>
        <dbReference type="ARBA" id="ARBA00022989"/>
    </source>
</evidence>
<dbReference type="GO" id="GO:0015297">
    <property type="term" value="F:antiporter activity"/>
    <property type="evidence" value="ECO:0007669"/>
    <property type="project" value="UniProtKB-KW"/>
</dbReference>
<name>A0A1T4RCK0_9HYPH</name>
<feature type="transmembrane region" description="Helical" evidence="8">
    <location>
        <begin position="315"/>
        <end position="337"/>
    </location>
</feature>
<dbReference type="STRING" id="1365950.SAMN05428963_106198"/>
<feature type="transmembrane region" description="Helical" evidence="8">
    <location>
        <begin position="202"/>
        <end position="221"/>
    </location>
</feature>
<comment type="subcellular location">
    <subcellularLocation>
        <location evidence="1">Cell membrane</location>
        <topology evidence="1">Multi-pass membrane protein</topology>
    </subcellularLocation>
</comment>
<keyword evidence="4 8" id="KW-0812">Transmembrane</keyword>
<feature type="transmembrane region" description="Helical" evidence="8">
    <location>
        <begin position="349"/>
        <end position="365"/>
    </location>
</feature>
<evidence type="ECO:0000256" key="1">
    <source>
        <dbReference type="ARBA" id="ARBA00004651"/>
    </source>
</evidence>
<dbReference type="PANTHER" id="PTHR32507:SF8">
    <property type="entry name" value="CNH1P"/>
    <property type="match status" value="1"/>
</dbReference>
<dbReference type="InterPro" id="IPR006153">
    <property type="entry name" value="Cation/H_exchanger_TM"/>
</dbReference>
<dbReference type="Pfam" id="PF00999">
    <property type="entry name" value="Na_H_Exchanger"/>
    <property type="match status" value="1"/>
</dbReference>
<dbReference type="GO" id="GO:0005886">
    <property type="term" value="C:plasma membrane"/>
    <property type="evidence" value="ECO:0007669"/>
    <property type="project" value="UniProtKB-SubCell"/>
</dbReference>
<evidence type="ECO:0000256" key="6">
    <source>
        <dbReference type="ARBA" id="ARBA00023065"/>
    </source>
</evidence>
<sequence length="417" mass="44900">MDYILLLTVFGLIVLITAWVPVLIKEMPLSLPIICILIGAGLRLSPLFTVVEANPLESRYLTEKLTELVLIVSLMGAGLKLDRALGWRRWALTWRLLGISMPLSIAGVALVGWSLLGLAPAAALLLGAALAPTDPVLASDIQVGPPGSGCETPVRFALTSEAGLNDGLSFPFVYLAIAVALAGRVDASLIGHWFLVDVLWKLTAGAVIGWLAGKGVGWLLFRLPDRTRISRTGDGFVALGITLLVYGVTEIAHGYGFLAVFASGLAIRATERQNEYHEKLHAFAEQIERLLMMVLLVCFGAAIAQGSIFGRLDGWVVLTAVLVIFVIRPLAGIVGLLGRPEKAREKAMIAFFGIRGMGSFYYLAYALGQAEFAGTDILWVTICCCVLASIVLHGTTVTPLMRYLDTERHIEEGRPPP</sequence>
<feature type="transmembrane region" description="Helical" evidence="8">
    <location>
        <begin position="377"/>
        <end position="400"/>
    </location>
</feature>
<evidence type="ECO:0000256" key="4">
    <source>
        <dbReference type="ARBA" id="ARBA00022692"/>
    </source>
</evidence>
<dbReference type="OrthoDB" id="9810860at2"/>
<evidence type="ECO:0000313" key="11">
    <source>
        <dbReference type="Proteomes" id="UP000190135"/>
    </source>
</evidence>
<keyword evidence="2" id="KW-0813">Transport</keyword>
<feature type="transmembrane region" description="Helical" evidence="8">
    <location>
        <begin position="172"/>
        <end position="195"/>
    </location>
</feature>
<evidence type="ECO:0000256" key="8">
    <source>
        <dbReference type="SAM" id="Phobius"/>
    </source>
</evidence>
<dbReference type="AlphaFoldDB" id="A0A1T4RCK0"/>
<evidence type="ECO:0000256" key="7">
    <source>
        <dbReference type="ARBA" id="ARBA00023136"/>
    </source>
</evidence>
<keyword evidence="7 8" id="KW-0472">Membrane</keyword>
<proteinExistence type="predicted"/>